<proteinExistence type="predicted"/>
<name>A0A3G5ABR4_9VIRU</name>
<reference evidence="1" key="1">
    <citation type="submission" date="2018-10" db="EMBL/GenBank/DDBJ databases">
        <title>Hidden diversity of soil giant viruses.</title>
        <authorList>
            <person name="Schulz F."/>
            <person name="Alteio L."/>
            <person name="Goudeau D."/>
            <person name="Ryan E.M."/>
            <person name="Malmstrom R.R."/>
            <person name="Blanchard J."/>
            <person name="Woyke T."/>
        </authorList>
    </citation>
    <scope>NUCLEOTIDE SEQUENCE</scope>
    <source>
        <strain evidence="1">HYV1</strain>
    </source>
</reference>
<organism evidence="1">
    <name type="scientific">Hyperionvirus sp</name>
    <dbReference type="NCBI Taxonomy" id="2487770"/>
    <lineage>
        <taxon>Viruses</taxon>
        <taxon>Varidnaviria</taxon>
        <taxon>Bamfordvirae</taxon>
        <taxon>Nucleocytoviricota</taxon>
        <taxon>Megaviricetes</taxon>
        <taxon>Imitervirales</taxon>
        <taxon>Mimiviridae</taxon>
        <taxon>Klosneuvirinae</taxon>
    </lineage>
</organism>
<gene>
    <name evidence="1" type="ORF">Hyperionvirus15_62</name>
</gene>
<protein>
    <submittedName>
        <fullName evidence="1">Uncharacterized protein</fullName>
    </submittedName>
</protein>
<sequence>MSSHHDVVEQPVVEFTELPEDSSPYCLIALSALGPVRLERSDDQYVPWDRKPEEELLLLLKPS</sequence>
<accession>A0A3G5ABR4</accession>
<dbReference type="EMBL" id="MK072397">
    <property type="protein sequence ID" value="AYV84024.1"/>
    <property type="molecule type" value="Genomic_DNA"/>
</dbReference>
<evidence type="ECO:0000313" key="1">
    <source>
        <dbReference type="EMBL" id="AYV84024.1"/>
    </source>
</evidence>